<evidence type="ECO:0000313" key="2">
    <source>
        <dbReference type="EMBL" id="KAJ1148412.1"/>
    </source>
</evidence>
<dbReference type="AlphaFoldDB" id="A0AAV7R9P6"/>
<keyword evidence="3" id="KW-1185">Reference proteome</keyword>
<organism evidence="2 3">
    <name type="scientific">Pleurodeles waltl</name>
    <name type="common">Iberian ribbed newt</name>
    <dbReference type="NCBI Taxonomy" id="8319"/>
    <lineage>
        <taxon>Eukaryota</taxon>
        <taxon>Metazoa</taxon>
        <taxon>Chordata</taxon>
        <taxon>Craniata</taxon>
        <taxon>Vertebrata</taxon>
        <taxon>Euteleostomi</taxon>
        <taxon>Amphibia</taxon>
        <taxon>Batrachia</taxon>
        <taxon>Caudata</taxon>
        <taxon>Salamandroidea</taxon>
        <taxon>Salamandridae</taxon>
        <taxon>Pleurodelinae</taxon>
        <taxon>Pleurodeles</taxon>
    </lineage>
</organism>
<reference evidence="2" key="1">
    <citation type="journal article" date="2022" name="bioRxiv">
        <title>Sequencing and chromosome-scale assembly of the giantPleurodeles waltlgenome.</title>
        <authorList>
            <person name="Brown T."/>
            <person name="Elewa A."/>
            <person name="Iarovenko S."/>
            <person name="Subramanian E."/>
            <person name="Araus A.J."/>
            <person name="Petzold A."/>
            <person name="Susuki M."/>
            <person name="Suzuki K.-i.T."/>
            <person name="Hayashi T."/>
            <person name="Toyoda A."/>
            <person name="Oliveira C."/>
            <person name="Osipova E."/>
            <person name="Leigh N.D."/>
            <person name="Simon A."/>
            <person name="Yun M.H."/>
        </authorList>
    </citation>
    <scope>NUCLEOTIDE SEQUENCE</scope>
    <source>
        <strain evidence="2">20211129_DDA</strain>
        <tissue evidence="2">Liver</tissue>
    </source>
</reference>
<name>A0AAV7R9P6_PLEWA</name>
<dbReference type="Proteomes" id="UP001066276">
    <property type="component" value="Chromosome 5"/>
</dbReference>
<feature type="region of interest" description="Disordered" evidence="1">
    <location>
        <begin position="236"/>
        <end position="262"/>
    </location>
</feature>
<comment type="caution">
    <text evidence="2">The sequence shown here is derived from an EMBL/GenBank/DDBJ whole genome shotgun (WGS) entry which is preliminary data.</text>
</comment>
<evidence type="ECO:0000256" key="1">
    <source>
        <dbReference type="SAM" id="MobiDB-lite"/>
    </source>
</evidence>
<sequence>MHTTAWACLDFSFPGLLSEIAGEALPLHPAAITSPRPPACAGHGASSAGVRFTNGAKGAVVSLVLKKVIRRRSSRGEGRRSWQLNGAFRRNDVYGGASGLLPLINERGGGRGQASVQRFTARGLGPEEPLGEPPPIYLCAPIAARLLPAPPRSGRKYLSRPGPRGLQTGAIGGLMAPGERGKGVNWRYQPLPDKAAVHVPPTHSPPPRAGGTTGPARFCIHPATLGAPACSCPGGHATTLQSSSQAAPPPRAANKVRSQGAF</sequence>
<feature type="region of interest" description="Disordered" evidence="1">
    <location>
        <begin position="153"/>
        <end position="183"/>
    </location>
</feature>
<accession>A0AAV7R9P6</accession>
<dbReference type="EMBL" id="JANPWB010000009">
    <property type="protein sequence ID" value="KAJ1148412.1"/>
    <property type="molecule type" value="Genomic_DNA"/>
</dbReference>
<evidence type="ECO:0000313" key="3">
    <source>
        <dbReference type="Proteomes" id="UP001066276"/>
    </source>
</evidence>
<gene>
    <name evidence="2" type="ORF">NDU88_001248</name>
</gene>
<proteinExistence type="predicted"/>
<protein>
    <submittedName>
        <fullName evidence="2">Uncharacterized protein</fullName>
    </submittedName>
</protein>